<dbReference type="PRINTS" id="PR00146">
    <property type="entry name" value="DHPICSNTHASE"/>
</dbReference>
<dbReference type="PANTHER" id="PTHR12128">
    <property type="entry name" value="DIHYDRODIPICOLINATE SYNTHASE"/>
    <property type="match status" value="1"/>
</dbReference>
<keyword evidence="4" id="KW-1185">Reference proteome</keyword>
<reference evidence="3 4" key="1">
    <citation type="submission" date="2022-01" db="EMBL/GenBank/DDBJ databases">
        <title>Dethiosulfovibrio faecalis sp. nov., a novel proteolytic, non-sulfur-reducing bacterium isolated from a marine aquaculture solid waste bioreactor.</title>
        <authorList>
            <person name="Grabowski S."/>
            <person name="Apolinario E."/>
            <person name="Schneider N."/>
            <person name="Marshall C.W."/>
            <person name="Sowers K.R."/>
        </authorList>
    </citation>
    <scope>NUCLEOTIDE SEQUENCE [LARGE SCALE GENOMIC DNA]</scope>
    <source>
        <strain evidence="3 4">DSM 12537</strain>
    </source>
</reference>
<proteinExistence type="inferred from homology"/>
<dbReference type="RefSeq" id="WP_236099080.1">
    <property type="nucleotide sequence ID" value="NZ_JAKGUD010000004.1"/>
</dbReference>
<evidence type="ECO:0000313" key="4">
    <source>
        <dbReference type="Proteomes" id="UP001200430"/>
    </source>
</evidence>
<accession>A0ABS9EMB6</accession>
<sequence length="316" mass="35125">MSKTKSINWKTIFPAICIPLTDDYGIDEPELRKYVRWLASFDEIGGLVCNGHTGEITSLTRSERKRVVEIVSDEVGDRVMIISGINCENTAESIEMAKEVKEAGADGILLMPPHMWLRFGMNPDAPFEYVKDVAEGADIDVIVHLYPATSKAFYPVETLVKMANEIEHVKCIKMGTRVTALYEHDIRVMREKAPECSLITCHDETLLTSMFPGVDGALIGFAGCIPELITEAWKAMKAGNFKKIREYDDRIHPISQAIYGGGQPSGEAHARMKEALVQRGIFKSALMRKPVLPLSDEEKAWVKDGVEKSGCGKVSF</sequence>
<dbReference type="Gene3D" id="3.20.20.70">
    <property type="entry name" value="Aldolase class I"/>
    <property type="match status" value="1"/>
</dbReference>
<dbReference type="InterPro" id="IPR013785">
    <property type="entry name" value="Aldolase_TIM"/>
</dbReference>
<dbReference type="Proteomes" id="UP001200430">
    <property type="component" value="Unassembled WGS sequence"/>
</dbReference>
<dbReference type="CDD" id="cd00408">
    <property type="entry name" value="DHDPS-like"/>
    <property type="match status" value="1"/>
</dbReference>
<dbReference type="EMBL" id="JAKGUD010000004">
    <property type="protein sequence ID" value="MCF4142347.1"/>
    <property type="molecule type" value="Genomic_DNA"/>
</dbReference>
<gene>
    <name evidence="3" type="ORF">L2W38_05930</name>
</gene>
<name>A0ABS9EMB6_9BACT</name>
<dbReference type="PIRSF" id="PIRSF001365">
    <property type="entry name" value="DHDPS"/>
    <property type="match status" value="1"/>
</dbReference>
<dbReference type="SMART" id="SM01130">
    <property type="entry name" value="DHDPS"/>
    <property type="match status" value="1"/>
</dbReference>
<dbReference type="Pfam" id="PF00701">
    <property type="entry name" value="DHDPS"/>
    <property type="match status" value="1"/>
</dbReference>
<dbReference type="PANTHER" id="PTHR12128:SF38">
    <property type="entry name" value="DIHYDRODIPICOLINATE SYNTHETASE FAMILY PROTEIN (AFU_ORTHOLOGUE AFUA_6G00110)"/>
    <property type="match status" value="1"/>
</dbReference>
<keyword evidence="1 2" id="KW-0456">Lyase</keyword>
<dbReference type="SUPFAM" id="SSF51569">
    <property type="entry name" value="Aldolase"/>
    <property type="match status" value="1"/>
</dbReference>
<comment type="caution">
    <text evidence="3">The sequence shown here is derived from an EMBL/GenBank/DDBJ whole genome shotgun (WGS) entry which is preliminary data.</text>
</comment>
<evidence type="ECO:0000256" key="2">
    <source>
        <dbReference type="PIRNR" id="PIRNR001365"/>
    </source>
</evidence>
<protein>
    <submittedName>
        <fullName evidence="3">Dihydrodipicolinate synthase family protein</fullName>
    </submittedName>
</protein>
<evidence type="ECO:0000313" key="3">
    <source>
        <dbReference type="EMBL" id="MCF4142347.1"/>
    </source>
</evidence>
<evidence type="ECO:0000256" key="1">
    <source>
        <dbReference type="ARBA" id="ARBA00023239"/>
    </source>
</evidence>
<comment type="similarity">
    <text evidence="2">Belongs to the DapA family.</text>
</comment>
<dbReference type="InterPro" id="IPR002220">
    <property type="entry name" value="DapA-like"/>
</dbReference>
<organism evidence="3 4">
    <name type="scientific">Dethiosulfovibrio marinus</name>
    <dbReference type="NCBI Taxonomy" id="133532"/>
    <lineage>
        <taxon>Bacteria</taxon>
        <taxon>Thermotogati</taxon>
        <taxon>Synergistota</taxon>
        <taxon>Synergistia</taxon>
        <taxon>Synergistales</taxon>
        <taxon>Dethiosulfovibrionaceae</taxon>
        <taxon>Dethiosulfovibrio</taxon>
    </lineage>
</organism>